<dbReference type="InterPro" id="IPR037099">
    <property type="entry name" value="Fum_R/Succ_DH_flav-like_C_sf"/>
</dbReference>
<evidence type="ECO:0000256" key="6">
    <source>
        <dbReference type="ARBA" id="ARBA00022642"/>
    </source>
</evidence>
<evidence type="ECO:0000256" key="3">
    <source>
        <dbReference type="ARBA" id="ARBA00008562"/>
    </source>
</evidence>
<comment type="function">
    <text evidence="10">Catalyzes the oxidation of L-aspartate to iminoaspartate.</text>
</comment>
<feature type="domain" description="Fumarate reductase/succinate dehydrogenase flavoprotein-like C-terminal" evidence="13">
    <location>
        <begin position="604"/>
        <end position="690"/>
    </location>
</feature>
<keyword evidence="6 10" id="KW-0662">Pyridine nucleotide biosynthesis</keyword>
<comment type="cofactor">
    <cofactor evidence="1 10">
        <name>FAD</name>
        <dbReference type="ChEBI" id="CHEBI:57692"/>
    </cofactor>
</comment>
<proteinExistence type="inferred from homology"/>
<dbReference type="AlphaFoldDB" id="A0A9D4TWK3"/>
<dbReference type="OrthoDB" id="71672at2759"/>
<dbReference type="PANTHER" id="PTHR42716">
    <property type="entry name" value="L-ASPARTATE OXIDASE"/>
    <property type="match status" value="1"/>
</dbReference>
<name>A0A9D4TWK3_CHLVU</name>
<dbReference type="Proteomes" id="UP001055712">
    <property type="component" value="Unassembled WGS sequence"/>
</dbReference>
<keyword evidence="8 10" id="KW-0560">Oxidoreductase</keyword>
<dbReference type="GO" id="GO:0008734">
    <property type="term" value="F:L-aspartate oxidase activity"/>
    <property type="evidence" value="ECO:0007669"/>
    <property type="project" value="UniProtKB-UniRule"/>
</dbReference>
<evidence type="ECO:0000256" key="8">
    <source>
        <dbReference type="ARBA" id="ARBA00023002"/>
    </source>
</evidence>
<comment type="caution">
    <text evidence="14">The sequence shown here is derived from an EMBL/GenBank/DDBJ whole genome shotgun (WGS) entry which is preliminary data.</text>
</comment>
<dbReference type="Gene3D" id="3.50.50.60">
    <property type="entry name" value="FAD/NAD(P)-binding domain"/>
    <property type="match status" value="1"/>
</dbReference>
<dbReference type="FunFam" id="3.90.700.10:FF:000002">
    <property type="entry name" value="L-aspartate oxidase"/>
    <property type="match status" value="1"/>
</dbReference>
<protein>
    <recommendedName>
        <fullName evidence="4 10">L-aspartate oxidase</fullName>
        <ecNumber evidence="4 10">1.4.3.16</ecNumber>
    </recommendedName>
</protein>
<dbReference type="EC" id="1.4.3.16" evidence="4 10"/>
<evidence type="ECO:0000256" key="1">
    <source>
        <dbReference type="ARBA" id="ARBA00001974"/>
    </source>
</evidence>
<sequence>MAVAATMASTTAARGSTTSNGGRACSACSRGSTSGGLLGSIRSRRATSLVVPPFVASANSTPFVRGSSSRVGPSTRAAAAAPAPFLSGRSAQPLRRARQAFDTLTTAATSPSSSPFRHRHTAGPYPAHVPSPAPRKGAAAVGSASSGKAVERYDFLVLGTGIAGLSYALKVAEYGRVALVTKAGVSEGCTAYAQGGICAVLDAQDSVDAHVRDTLVAGAFLNDRNAVEVVCREGPRYVLELAKFGAEFTRQPSGGLHLTREGGHSARRIVHAADATGAEIERALVAAAAANPNITCFEHHLAVDLLIDEVEGVRYCLGADVLDQHGLSMTRFVAPVTMLATGGAGQLYPNTTNPGVSTGDGIAMAYRAKAAVANMEFVQFHPTSLYAPATPAAAAGNPAAGALAGGRSFLITEAVRGEGGLLYNTGGERFMPRYDERLELAPRDVVARSIQAEMLGRGDSHALLDISHKPPAEVLAHFPNIAAHCARLGLDITKDPIPVVPAQHYLCGGVQTGLLGETHVQGLYACGEVACSGLHGANRLASNSLLEGLVFANRAVGASVAHAEHAMRCAGGALHAAAAAADFSGSAAPRALPPSAAAWVAAKREELNGLMWRGAGIVRRQEDMKRALQSIARLYVETRALAESYGVSTELVELRNLVTVGELVMSSALQRRESRGGHYCQDYPETVPQECRATVINTPVKRRLDLAKAATTVGSLPSATKLFGGSTVAPGSPKRSGGGMRERDLLTTRSGVEE</sequence>
<dbReference type="Gene3D" id="1.20.58.100">
    <property type="entry name" value="Fumarate reductase/succinate dehydrogenase flavoprotein-like, C-terminal domain"/>
    <property type="match status" value="1"/>
</dbReference>
<dbReference type="EMBL" id="SIDB01000002">
    <property type="protein sequence ID" value="KAI3436422.1"/>
    <property type="molecule type" value="Genomic_DNA"/>
</dbReference>
<feature type="region of interest" description="Disordered" evidence="11">
    <location>
        <begin position="724"/>
        <end position="754"/>
    </location>
</feature>
<gene>
    <name evidence="14" type="ORF">D9Q98_005839</name>
</gene>
<dbReference type="SUPFAM" id="SSF56425">
    <property type="entry name" value="Succinate dehydrogenase/fumarate reductase flavoprotein, catalytic domain"/>
    <property type="match status" value="1"/>
</dbReference>
<comment type="similarity">
    <text evidence="3 10">Belongs to the FAD-dependent oxidoreductase 2 family. NadB subfamily.</text>
</comment>
<evidence type="ECO:0000259" key="13">
    <source>
        <dbReference type="Pfam" id="PF02910"/>
    </source>
</evidence>
<dbReference type="GO" id="GO:0009507">
    <property type="term" value="C:chloroplast"/>
    <property type="evidence" value="ECO:0007669"/>
    <property type="project" value="UniProtKB-SubCell"/>
</dbReference>
<evidence type="ECO:0000256" key="10">
    <source>
        <dbReference type="RuleBase" id="RU362049"/>
    </source>
</evidence>
<keyword evidence="5 10" id="KW-0285">Flavoprotein</keyword>
<evidence type="ECO:0000256" key="9">
    <source>
        <dbReference type="ARBA" id="ARBA00050942"/>
    </source>
</evidence>
<dbReference type="InterPro" id="IPR036188">
    <property type="entry name" value="FAD/NAD-bd_sf"/>
</dbReference>
<feature type="compositionally biased region" description="Basic and acidic residues" evidence="11">
    <location>
        <begin position="740"/>
        <end position="754"/>
    </location>
</feature>
<reference evidence="14" key="1">
    <citation type="journal article" date="2019" name="Plant J.">
        <title>Chlorella vulgaris genome assembly and annotation reveals the molecular basis for metabolic acclimation to high light conditions.</title>
        <authorList>
            <person name="Cecchin M."/>
            <person name="Marcolungo L."/>
            <person name="Rossato M."/>
            <person name="Girolomoni L."/>
            <person name="Cosentino E."/>
            <person name="Cuine S."/>
            <person name="Li-Beisson Y."/>
            <person name="Delledonne M."/>
            <person name="Ballottari M."/>
        </authorList>
    </citation>
    <scope>NUCLEOTIDE SEQUENCE</scope>
    <source>
        <strain evidence="14">211/11P</strain>
    </source>
</reference>
<dbReference type="SUPFAM" id="SSF46977">
    <property type="entry name" value="Succinate dehydrogenase/fumarate reductase flavoprotein C-terminal domain"/>
    <property type="match status" value="1"/>
</dbReference>
<dbReference type="SUPFAM" id="SSF51905">
    <property type="entry name" value="FAD/NAD(P)-binding domain"/>
    <property type="match status" value="1"/>
</dbReference>
<feature type="region of interest" description="Disordered" evidence="11">
    <location>
        <begin position="61"/>
        <end position="84"/>
    </location>
</feature>
<comment type="catalytic activity">
    <reaction evidence="9 10">
        <text>L-aspartate + O2 = iminosuccinate + H2O2</text>
        <dbReference type="Rhea" id="RHEA:25876"/>
        <dbReference type="ChEBI" id="CHEBI:15379"/>
        <dbReference type="ChEBI" id="CHEBI:16240"/>
        <dbReference type="ChEBI" id="CHEBI:29991"/>
        <dbReference type="ChEBI" id="CHEBI:77875"/>
        <dbReference type="EC" id="1.4.3.16"/>
    </reaction>
</comment>
<dbReference type="Pfam" id="PF00890">
    <property type="entry name" value="FAD_binding_2"/>
    <property type="match status" value="1"/>
</dbReference>
<evidence type="ECO:0000256" key="4">
    <source>
        <dbReference type="ARBA" id="ARBA00012173"/>
    </source>
</evidence>
<feature type="region of interest" description="Disordered" evidence="11">
    <location>
        <begin position="105"/>
        <end position="140"/>
    </location>
</feature>
<evidence type="ECO:0000256" key="7">
    <source>
        <dbReference type="ARBA" id="ARBA00022827"/>
    </source>
</evidence>
<feature type="compositionally biased region" description="Low complexity" evidence="11">
    <location>
        <begin position="1"/>
        <end position="22"/>
    </location>
</feature>
<dbReference type="InterPro" id="IPR015939">
    <property type="entry name" value="Fum_Rdtase/Succ_DH_flav-like_C"/>
</dbReference>
<evidence type="ECO:0000256" key="2">
    <source>
        <dbReference type="ARBA" id="ARBA00004950"/>
    </source>
</evidence>
<dbReference type="InterPro" id="IPR027477">
    <property type="entry name" value="Succ_DH/fumarate_Rdtase_cat_sf"/>
</dbReference>
<evidence type="ECO:0000256" key="11">
    <source>
        <dbReference type="SAM" id="MobiDB-lite"/>
    </source>
</evidence>
<organism evidence="14 15">
    <name type="scientific">Chlorella vulgaris</name>
    <name type="common">Green alga</name>
    <dbReference type="NCBI Taxonomy" id="3077"/>
    <lineage>
        <taxon>Eukaryota</taxon>
        <taxon>Viridiplantae</taxon>
        <taxon>Chlorophyta</taxon>
        <taxon>core chlorophytes</taxon>
        <taxon>Trebouxiophyceae</taxon>
        <taxon>Chlorellales</taxon>
        <taxon>Chlorellaceae</taxon>
        <taxon>Chlorella clade</taxon>
        <taxon>Chlorella</taxon>
    </lineage>
</organism>
<evidence type="ECO:0000313" key="14">
    <source>
        <dbReference type="EMBL" id="KAI3436422.1"/>
    </source>
</evidence>
<comment type="pathway">
    <text evidence="2 10">Cofactor biosynthesis; NAD(+) biosynthesis; iminoaspartate from L-aspartate (oxidase route): step 1/1.</text>
</comment>
<dbReference type="GO" id="GO:0009435">
    <property type="term" value="P:NAD+ biosynthetic process"/>
    <property type="evidence" value="ECO:0007669"/>
    <property type="project" value="InterPro"/>
</dbReference>
<dbReference type="InterPro" id="IPR003953">
    <property type="entry name" value="FAD-dep_OxRdtase_2_FAD-bd"/>
</dbReference>
<dbReference type="Gene3D" id="3.90.700.10">
    <property type="entry name" value="Succinate dehydrogenase/fumarate reductase flavoprotein, catalytic domain"/>
    <property type="match status" value="1"/>
</dbReference>
<keyword evidence="15" id="KW-1185">Reference proteome</keyword>
<feature type="domain" description="FAD-dependent oxidoreductase 2 FAD-binding" evidence="12">
    <location>
        <begin position="154"/>
        <end position="545"/>
    </location>
</feature>
<feature type="compositionally biased region" description="Low complexity" evidence="11">
    <location>
        <begin position="105"/>
        <end position="115"/>
    </location>
</feature>
<accession>A0A9D4TWK3</accession>
<comment type="subcellular location">
    <subcellularLocation>
        <location evidence="10">Plastid</location>
        <location evidence="10">Chloroplast</location>
    </subcellularLocation>
</comment>
<keyword evidence="7 10" id="KW-0274">FAD</keyword>
<dbReference type="NCBIfam" id="TIGR00551">
    <property type="entry name" value="nadB"/>
    <property type="match status" value="1"/>
</dbReference>
<dbReference type="InterPro" id="IPR005288">
    <property type="entry name" value="NadB"/>
</dbReference>
<evidence type="ECO:0000256" key="5">
    <source>
        <dbReference type="ARBA" id="ARBA00022630"/>
    </source>
</evidence>
<dbReference type="PANTHER" id="PTHR42716:SF2">
    <property type="entry name" value="L-ASPARTATE OXIDASE, CHLOROPLASTIC"/>
    <property type="match status" value="1"/>
</dbReference>
<feature type="compositionally biased region" description="Polar residues" evidence="11">
    <location>
        <begin position="61"/>
        <end position="72"/>
    </location>
</feature>
<dbReference type="PRINTS" id="PR00368">
    <property type="entry name" value="FADPNR"/>
</dbReference>
<evidence type="ECO:0000259" key="12">
    <source>
        <dbReference type="Pfam" id="PF00890"/>
    </source>
</evidence>
<evidence type="ECO:0000313" key="15">
    <source>
        <dbReference type="Proteomes" id="UP001055712"/>
    </source>
</evidence>
<reference evidence="14" key="2">
    <citation type="submission" date="2020-11" db="EMBL/GenBank/DDBJ databases">
        <authorList>
            <person name="Cecchin M."/>
            <person name="Marcolungo L."/>
            <person name="Rossato M."/>
            <person name="Girolomoni L."/>
            <person name="Cosentino E."/>
            <person name="Cuine S."/>
            <person name="Li-Beisson Y."/>
            <person name="Delledonne M."/>
            <person name="Ballottari M."/>
        </authorList>
    </citation>
    <scope>NUCLEOTIDE SEQUENCE</scope>
    <source>
        <strain evidence="14">211/11P</strain>
        <tissue evidence="14">Whole cell</tissue>
    </source>
</reference>
<feature type="region of interest" description="Disordered" evidence="11">
    <location>
        <begin position="1"/>
        <end position="39"/>
    </location>
</feature>
<dbReference type="Pfam" id="PF02910">
    <property type="entry name" value="Succ_DH_flav_C"/>
    <property type="match status" value="1"/>
</dbReference>